<dbReference type="EMBL" id="CAJOBC010000868">
    <property type="protein sequence ID" value="CAF3634262.1"/>
    <property type="molecule type" value="Genomic_DNA"/>
</dbReference>
<proteinExistence type="predicted"/>
<dbReference type="EMBL" id="CAJNOQ010000868">
    <property type="protein sequence ID" value="CAF0846591.1"/>
    <property type="molecule type" value="Genomic_DNA"/>
</dbReference>
<evidence type="ECO:0000313" key="1">
    <source>
        <dbReference type="EMBL" id="CAF0846591.1"/>
    </source>
</evidence>
<dbReference type="Proteomes" id="UP000681722">
    <property type="component" value="Unassembled WGS sequence"/>
</dbReference>
<name>A0A813W3L5_9BILA</name>
<accession>A0A813W3L5</accession>
<evidence type="ECO:0000313" key="3">
    <source>
        <dbReference type="Proteomes" id="UP000663829"/>
    </source>
</evidence>
<reference evidence="1" key="1">
    <citation type="submission" date="2021-02" db="EMBL/GenBank/DDBJ databases">
        <authorList>
            <person name="Nowell W R."/>
        </authorList>
    </citation>
    <scope>NUCLEOTIDE SEQUENCE</scope>
</reference>
<dbReference type="Proteomes" id="UP000663829">
    <property type="component" value="Unassembled WGS sequence"/>
</dbReference>
<sequence length="219" mass="25137">MPTLKICNIIYNDKQISFTIQPSDVTTYNKILENFHNDAFPGNDNITVYVPAQIKQIIETEKVVFVKNVDYDLEIDAVKQSLSQADFSFTTVERLKRQGQNTKIVKITLTDKLNREILIQTGLRVGYCLLKCEAAKHNNPLQCRNCLKFDHPKKYCKQSYQSCAKCADHHSTENCTTTQLKCVNYEDDHASNSNACLSFIEQRQKLQKTIDEYTTPLKA</sequence>
<evidence type="ECO:0008006" key="4">
    <source>
        <dbReference type="Google" id="ProtNLM"/>
    </source>
</evidence>
<dbReference type="OrthoDB" id="6775559at2759"/>
<comment type="caution">
    <text evidence="1">The sequence shown here is derived from an EMBL/GenBank/DDBJ whole genome shotgun (WGS) entry which is preliminary data.</text>
</comment>
<dbReference type="AlphaFoldDB" id="A0A813W3L5"/>
<keyword evidence="3" id="KW-1185">Reference proteome</keyword>
<organism evidence="1 3">
    <name type="scientific">Didymodactylos carnosus</name>
    <dbReference type="NCBI Taxonomy" id="1234261"/>
    <lineage>
        <taxon>Eukaryota</taxon>
        <taxon>Metazoa</taxon>
        <taxon>Spiralia</taxon>
        <taxon>Gnathifera</taxon>
        <taxon>Rotifera</taxon>
        <taxon>Eurotatoria</taxon>
        <taxon>Bdelloidea</taxon>
        <taxon>Philodinida</taxon>
        <taxon>Philodinidae</taxon>
        <taxon>Didymodactylos</taxon>
    </lineage>
</organism>
<evidence type="ECO:0000313" key="2">
    <source>
        <dbReference type="EMBL" id="CAF3634262.1"/>
    </source>
</evidence>
<protein>
    <recommendedName>
        <fullName evidence="4">Gag-like protein</fullName>
    </recommendedName>
</protein>
<gene>
    <name evidence="1" type="ORF">GPM918_LOCUS5849</name>
    <name evidence="2" type="ORF">SRO942_LOCUS5849</name>
</gene>